<gene>
    <name evidence="1" type="ORF">J3R75_003555</name>
</gene>
<dbReference type="AlphaFoldDB" id="A0AAE4AQT0"/>
<comment type="caution">
    <text evidence="1">The sequence shown here is derived from an EMBL/GenBank/DDBJ whole genome shotgun (WGS) entry which is preliminary data.</text>
</comment>
<sequence>MVHDLVIPALLARGATADDIEQITQRNPLALLAIPA</sequence>
<organism evidence="1 2">
    <name type="scientific">Oligosphaera ethanolica</name>
    <dbReference type="NCBI Taxonomy" id="760260"/>
    <lineage>
        <taxon>Bacteria</taxon>
        <taxon>Pseudomonadati</taxon>
        <taxon>Lentisphaerota</taxon>
        <taxon>Oligosphaeria</taxon>
        <taxon>Oligosphaerales</taxon>
        <taxon>Oligosphaeraceae</taxon>
        <taxon>Oligosphaera</taxon>
    </lineage>
</organism>
<evidence type="ECO:0000313" key="2">
    <source>
        <dbReference type="Proteomes" id="UP001238163"/>
    </source>
</evidence>
<dbReference type="Gene3D" id="3.20.20.140">
    <property type="entry name" value="Metal-dependent hydrolases"/>
    <property type="match status" value="1"/>
</dbReference>
<accession>A0AAE4AQT0</accession>
<proteinExistence type="predicted"/>
<name>A0AAE4AQT0_9BACT</name>
<evidence type="ECO:0000313" key="1">
    <source>
        <dbReference type="EMBL" id="MDQ0291448.1"/>
    </source>
</evidence>
<dbReference type="EMBL" id="JAUSVL010000001">
    <property type="protein sequence ID" value="MDQ0291448.1"/>
    <property type="molecule type" value="Genomic_DNA"/>
</dbReference>
<keyword evidence="1" id="KW-0378">Hydrolase</keyword>
<keyword evidence="2" id="KW-1185">Reference proteome</keyword>
<reference evidence="1" key="1">
    <citation type="submission" date="2023-07" db="EMBL/GenBank/DDBJ databases">
        <title>Genomic Encyclopedia of Type Strains, Phase IV (KMG-IV): sequencing the most valuable type-strain genomes for metagenomic binning, comparative biology and taxonomic classification.</title>
        <authorList>
            <person name="Goeker M."/>
        </authorList>
    </citation>
    <scope>NUCLEOTIDE SEQUENCE</scope>
    <source>
        <strain evidence="1">DSM 24202</strain>
    </source>
</reference>
<dbReference type="GO" id="GO:0016787">
    <property type="term" value="F:hydrolase activity"/>
    <property type="evidence" value="ECO:0007669"/>
    <property type="project" value="UniProtKB-KW"/>
</dbReference>
<protein>
    <submittedName>
        <fullName evidence="1">Metal-dependent phosphotriesterase family hydrolase</fullName>
    </submittedName>
</protein>
<dbReference type="Proteomes" id="UP001238163">
    <property type="component" value="Unassembled WGS sequence"/>
</dbReference>